<keyword evidence="2" id="KW-1185">Reference proteome</keyword>
<dbReference type="Proteomes" id="UP001215598">
    <property type="component" value="Unassembled WGS sequence"/>
</dbReference>
<evidence type="ECO:0000313" key="2">
    <source>
        <dbReference type="Proteomes" id="UP001215598"/>
    </source>
</evidence>
<proteinExistence type="predicted"/>
<dbReference type="AlphaFoldDB" id="A0AAD7NU97"/>
<organism evidence="1 2">
    <name type="scientific">Mycena metata</name>
    <dbReference type="NCBI Taxonomy" id="1033252"/>
    <lineage>
        <taxon>Eukaryota</taxon>
        <taxon>Fungi</taxon>
        <taxon>Dikarya</taxon>
        <taxon>Basidiomycota</taxon>
        <taxon>Agaricomycotina</taxon>
        <taxon>Agaricomycetes</taxon>
        <taxon>Agaricomycetidae</taxon>
        <taxon>Agaricales</taxon>
        <taxon>Marasmiineae</taxon>
        <taxon>Mycenaceae</taxon>
        <taxon>Mycena</taxon>
    </lineage>
</organism>
<reference evidence="1" key="1">
    <citation type="submission" date="2023-03" db="EMBL/GenBank/DDBJ databases">
        <title>Massive genome expansion in bonnet fungi (Mycena s.s.) driven by repeated elements and novel gene families across ecological guilds.</title>
        <authorList>
            <consortium name="Lawrence Berkeley National Laboratory"/>
            <person name="Harder C.B."/>
            <person name="Miyauchi S."/>
            <person name="Viragh M."/>
            <person name="Kuo A."/>
            <person name="Thoen E."/>
            <person name="Andreopoulos B."/>
            <person name="Lu D."/>
            <person name="Skrede I."/>
            <person name="Drula E."/>
            <person name="Henrissat B."/>
            <person name="Morin E."/>
            <person name="Kohler A."/>
            <person name="Barry K."/>
            <person name="LaButti K."/>
            <person name="Morin E."/>
            <person name="Salamov A."/>
            <person name="Lipzen A."/>
            <person name="Mereny Z."/>
            <person name="Hegedus B."/>
            <person name="Baldrian P."/>
            <person name="Stursova M."/>
            <person name="Weitz H."/>
            <person name="Taylor A."/>
            <person name="Grigoriev I.V."/>
            <person name="Nagy L.G."/>
            <person name="Martin F."/>
            <person name="Kauserud H."/>
        </authorList>
    </citation>
    <scope>NUCLEOTIDE SEQUENCE</scope>
    <source>
        <strain evidence="1">CBHHK182m</strain>
    </source>
</reference>
<comment type="caution">
    <text evidence="1">The sequence shown here is derived from an EMBL/GenBank/DDBJ whole genome shotgun (WGS) entry which is preliminary data.</text>
</comment>
<name>A0AAD7NU97_9AGAR</name>
<gene>
    <name evidence="1" type="ORF">B0H16DRAFT_1450049</name>
</gene>
<dbReference type="EMBL" id="JARKIB010000010">
    <property type="protein sequence ID" value="KAJ7775419.1"/>
    <property type="molecule type" value="Genomic_DNA"/>
</dbReference>
<sequence length="343" mass="38534">MPVGCMLDVLMTSAAMFAPCVTSSISRSDNFEISAEISKLCCILHKRNESPNILVAASTLSGSEDLRYFPLPDKTLSWPTEWILTALEHLHRSIPHSPGGRRDCSISTTMAVHGLLQILALSDARTLQHQPSTEALSMIVTALPVMAPSSQIISHLAFLVFSRARTWYLGPNLRKIMQQVSVWAHLGCIVSEMEQSHHISHYQELGVYLANVSEWRPFIKSDIATWIIVGTGVKDWRGFVLPSGRFVSVIRSVWLPDFSPEHEKFVTLATEVWIFTVAALSRVWQTFEFSTPEFLRLARCTVSTALRVHHNRIPPAISSDLRRVFSRSLGESLIQAARRQLIY</sequence>
<evidence type="ECO:0000313" key="1">
    <source>
        <dbReference type="EMBL" id="KAJ7775419.1"/>
    </source>
</evidence>
<accession>A0AAD7NU97</accession>
<protein>
    <submittedName>
        <fullName evidence="1">Uncharacterized protein</fullName>
    </submittedName>
</protein>